<gene>
    <name evidence="3" type="ORF">EHYA_10428</name>
</gene>
<proteinExistence type="predicted"/>
<dbReference type="AlphaFoldDB" id="A0A401Z738"/>
<name>A0A401Z738_9ACTN</name>
<evidence type="ECO:0000313" key="4">
    <source>
        <dbReference type="Proteomes" id="UP000286931"/>
    </source>
</evidence>
<dbReference type="GO" id="GO:0044550">
    <property type="term" value="P:secondary metabolite biosynthetic process"/>
    <property type="evidence" value="ECO:0007669"/>
    <property type="project" value="TreeGrafter"/>
</dbReference>
<sequence length="562" mass="59218">MDDADIDRRVAALPPERRAVLRRLLAARSRSAVRDISLSQQGMWFFDRLVGPSPLYTVGWRAEIEGPLDRDVFTRAIGAVVGRHEALRCRFAMVDGRASQIVAPPGETPVAFDDFSALTRDEAAAAAEEAIAVDAGVGTDPENGPLIRVRLSRTPAGRHVLLLCVHHIVFDAVSTEVFFRDLSLFHDLLLTGGDVASAPAPAQYADFTEPAERAVARRSPGPPRAVPVGTARGCPDSAGSADGSNAVAGPGVSWCSAPVRDAGGDHPLDVRTGGGGALHAVHGLHRGVPGAPGTPQRTARHMCGYTCGQSRAGPGVVDRAVPEHGRGALGSVRAARVSRVAASRPRDVPDVFEKSEPPFDRLVETLAPERDLSHNPLFQVNCALDRPSADGVASGETRVAAVTGLHLGAAKFDPSFGGTLHEDHTAVTVDYRSDLFDASTIERMTGEFTALLARLSAEPDTPWPELLVTPTQEEAAREEPDPEHTHPVTAILARADRTPDAPVPTPPPPAPRRAASARWQARPTRVRRGGLARGGGAARDQRRSGGGPLPAAPGPGSSACAR</sequence>
<dbReference type="GO" id="GO:0031177">
    <property type="term" value="F:phosphopantetheine binding"/>
    <property type="evidence" value="ECO:0007669"/>
    <property type="project" value="TreeGrafter"/>
</dbReference>
<feature type="domain" description="Condensation" evidence="2">
    <location>
        <begin position="37"/>
        <end position="210"/>
    </location>
</feature>
<dbReference type="GO" id="GO:0003824">
    <property type="term" value="F:catalytic activity"/>
    <property type="evidence" value="ECO:0007669"/>
    <property type="project" value="InterPro"/>
</dbReference>
<dbReference type="GO" id="GO:0043041">
    <property type="term" value="P:amino acid activation for nonribosomal peptide biosynthetic process"/>
    <property type="evidence" value="ECO:0007669"/>
    <property type="project" value="TreeGrafter"/>
</dbReference>
<feature type="compositionally biased region" description="Pro residues" evidence="1">
    <location>
        <begin position="501"/>
        <end position="511"/>
    </location>
</feature>
<evidence type="ECO:0000256" key="1">
    <source>
        <dbReference type="SAM" id="MobiDB-lite"/>
    </source>
</evidence>
<accession>A0A401Z738</accession>
<dbReference type="EMBL" id="BIFH01000074">
    <property type="protein sequence ID" value="GCE02649.1"/>
    <property type="molecule type" value="Genomic_DNA"/>
</dbReference>
<keyword evidence="4" id="KW-1185">Reference proteome</keyword>
<dbReference type="Proteomes" id="UP000286931">
    <property type="component" value="Unassembled WGS sequence"/>
</dbReference>
<dbReference type="Gene3D" id="3.30.559.30">
    <property type="entry name" value="Nonribosomal peptide synthetase, condensation domain"/>
    <property type="match status" value="1"/>
</dbReference>
<dbReference type="PANTHER" id="PTHR45527:SF1">
    <property type="entry name" value="FATTY ACID SYNTHASE"/>
    <property type="match status" value="1"/>
</dbReference>
<protein>
    <submittedName>
        <fullName evidence="3">Non-ribosomal peptide synthetase</fullName>
    </submittedName>
</protein>
<evidence type="ECO:0000259" key="2">
    <source>
        <dbReference type="Pfam" id="PF00668"/>
    </source>
</evidence>
<dbReference type="PANTHER" id="PTHR45527">
    <property type="entry name" value="NONRIBOSOMAL PEPTIDE SYNTHETASE"/>
    <property type="match status" value="1"/>
</dbReference>
<evidence type="ECO:0000313" key="3">
    <source>
        <dbReference type="EMBL" id="GCE02649.1"/>
    </source>
</evidence>
<feature type="compositionally biased region" description="Low complexity" evidence="1">
    <location>
        <begin position="512"/>
        <end position="523"/>
    </location>
</feature>
<feature type="region of interest" description="Disordered" evidence="1">
    <location>
        <begin position="494"/>
        <end position="562"/>
    </location>
</feature>
<dbReference type="Pfam" id="PF00668">
    <property type="entry name" value="Condensation"/>
    <property type="match status" value="2"/>
</dbReference>
<dbReference type="SUPFAM" id="SSF52777">
    <property type="entry name" value="CoA-dependent acyltransferases"/>
    <property type="match status" value="2"/>
</dbReference>
<feature type="region of interest" description="Disordered" evidence="1">
    <location>
        <begin position="211"/>
        <end position="245"/>
    </location>
</feature>
<reference evidence="3 4" key="1">
    <citation type="submission" date="2018-12" db="EMBL/GenBank/DDBJ databases">
        <title>Draft genome sequence of Embleya hyalina NBRC 13850T.</title>
        <authorList>
            <person name="Komaki H."/>
            <person name="Hosoyama A."/>
            <person name="Kimura A."/>
            <person name="Ichikawa N."/>
            <person name="Tamura T."/>
        </authorList>
    </citation>
    <scope>NUCLEOTIDE SEQUENCE [LARGE SCALE GENOMIC DNA]</scope>
    <source>
        <strain evidence="3 4">NBRC 13850</strain>
    </source>
</reference>
<dbReference type="Gene3D" id="3.30.559.10">
    <property type="entry name" value="Chloramphenicol acetyltransferase-like domain"/>
    <property type="match status" value="2"/>
</dbReference>
<dbReference type="InterPro" id="IPR001242">
    <property type="entry name" value="Condensation_dom"/>
</dbReference>
<dbReference type="GO" id="GO:0005737">
    <property type="term" value="C:cytoplasm"/>
    <property type="evidence" value="ECO:0007669"/>
    <property type="project" value="TreeGrafter"/>
</dbReference>
<comment type="caution">
    <text evidence="3">The sequence shown here is derived from an EMBL/GenBank/DDBJ whole genome shotgun (WGS) entry which is preliminary data.</text>
</comment>
<dbReference type="InterPro" id="IPR023213">
    <property type="entry name" value="CAT-like_dom_sf"/>
</dbReference>
<dbReference type="GO" id="GO:0008610">
    <property type="term" value="P:lipid biosynthetic process"/>
    <property type="evidence" value="ECO:0007669"/>
    <property type="project" value="UniProtKB-ARBA"/>
</dbReference>
<feature type="domain" description="Condensation" evidence="2">
    <location>
        <begin position="344"/>
        <end position="475"/>
    </location>
</feature>
<organism evidence="3 4">
    <name type="scientific">Embleya hyalina</name>
    <dbReference type="NCBI Taxonomy" id="516124"/>
    <lineage>
        <taxon>Bacteria</taxon>
        <taxon>Bacillati</taxon>
        <taxon>Actinomycetota</taxon>
        <taxon>Actinomycetes</taxon>
        <taxon>Kitasatosporales</taxon>
        <taxon>Streptomycetaceae</taxon>
        <taxon>Embleya</taxon>
    </lineage>
</organism>
<dbReference type="OrthoDB" id="2472181at2"/>